<dbReference type="STRING" id="188906.SAMN04488526_1215"/>
<dbReference type="Pfam" id="PF01641">
    <property type="entry name" value="SelR"/>
    <property type="match status" value="1"/>
</dbReference>
<dbReference type="Gene3D" id="2.170.150.20">
    <property type="entry name" value="Peptide methionine sulfoxide reductase"/>
    <property type="match status" value="1"/>
</dbReference>
<dbReference type="InterPro" id="IPR006311">
    <property type="entry name" value="TAT_signal"/>
</dbReference>
<proteinExistence type="predicted"/>
<dbReference type="PROSITE" id="PS51318">
    <property type="entry name" value="TAT"/>
    <property type="match status" value="1"/>
</dbReference>
<keyword evidence="2" id="KW-0560">Oxidoreductase</keyword>
<dbReference type="RefSeq" id="WP_092760644.1">
    <property type="nucleotide sequence ID" value="NZ_FNZQ01000001.1"/>
</dbReference>
<comment type="catalytic activity">
    <reaction evidence="3">
        <text>L-methionyl-[protein] + [thioredoxin]-disulfide + H2O = L-methionyl-(R)-S-oxide-[protein] + [thioredoxin]-dithiol</text>
        <dbReference type="Rhea" id="RHEA:24164"/>
        <dbReference type="Rhea" id="RHEA-COMP:10698"/>
        <dbReference type="Rhea" id="RHEA-COMP:10700"/>
        <dbReference type="Rhea" id="RHEA-COMP:12313"/>
        <dbReference type="Rhea" id="RHEA-COMP:12314"/>
        <dbReference type="ChEBI" id="CHEBI:15377"/>
        <dbReference type="ChEBI" id="CHEBI:16044"/>
        <dbReference type="ChEBI" id="CHEBI:29950"/>
        <dbReference type="ChEBI" id="CHEBI:45764"/>
        <dbReference type="ChEBI" id="CHEBI:50058"/>
        <dbReference type="EC" id="1.8.4.12"/>
    </reaction>
</comment>
<dbReference type="PANTHER" id="PTHR10173:SF57">
    <property type="entry name" value="PEPTIDE-METHIONINE (R)-S-OXIDE REDUCTASE"/>
    <property type="match status" value="1"/>
</dbReference>
<evidence type="ECO:0000313" key="6">
    <source>
        <dbReference type="EMBL" id="SEK67610.1"/>
    </source>
</evidence>
<protein>
    <recommendedName>
        <fullName evidence="1">peptide-methionine (R)-S-oxide reductase</fullName>
        <ecNumber evidence="1">1.8.4.12</ecNumber>
    </recommendedName>
</protein>
<dbReference type="PANTHER" id="PTHR10173">
    <property type="entry name" value="METHIONINE SULFOXIDE REDUCTASE"/>
    <property type="match status" value="1"/>
</dbReference>
<organism evidence="6 7">
    <name type="scientific">Jannaschia helgolandensis</name>
    <dbReference type="NCBI Taxonomy" id="188906"/>
    <lineage>
        <taxon>Bacteria</taxon>
        <taxon>Pseudomonadati</taxon>
        <taxon>Pseudomonadota</taxon>
        <taxon>Alphaproteobacteria</taxon>
        <taxon>Rhodobacterales</taxon>
        <taxon>Roseobacteraceae</taxon>
        <taxon>Jannaschia</taxon>
    </lineage>
</organism>
<feature type="chain" id="PRO_5011593646" description="peptide-methionine (R)-S-oxide reductase" evidence="4">
    <location>
        <begin position="30"/>
        <end position="159"/>
    </location>
</feature>
<dbReference type="SUPFAM" id="SSF51316">
    <property type="entry name" value="Mss4-like"/>
    <property type="match status" value="1"/>
</dbReference>
<reference evidence="6 7" key="1">
    <citation type="submission" date="2016-10" db="EMBL/GenBank/DDBJ databases">
        <authorList>
            <person name="de Groot N.N."/>
        </authorList>
    </citation>
    <scope>NUCLEOTIDE SEQUENCE [LARGE SCALE GENOMIC DNA]</scope>
    <source>
        <strain evidence="6 7">DSM 14858</strain>
    </source>
</reference>
<keyword evidence="4" id="KW-0732">Signal</keyword>
<dbReference type="NCBIfam" id="TIGR00357">
    <property type="entry name" value="peptide-methionine (R)-S-oxide reductase MsrB"/>
    <property type="match status" value="1"/>
</dbReference>
<feature type="domain" description="MsrB" evidence="5">
    <location>
        <begin position="38"/>
        <end position="159"/>
    </location>
</feature>
<evidence type="ECO:0000259" key="5">
    <source>
        <dbReference type="PROSITE" id="PS51790"/>
    </source>
</evidence>
<dbReference type="Proteomes" id="UP000199283">
    <property type="component" value="Unassembled WGS sequence"/>
</dbReference>
<dbReference type="OrthoDB" id="9785497at2"/>
<dbReference type="GO" id="GO:0030091">
    <property type="term" value="P:protein repair"/>
    <property type="evidence" value="ECO:0007669"/>
    <property type="project" value="InterPro"/>
</dbReference>
<accession>A0A1H7J0Y6</accession>
<dbReference type="InterPro" id="IPR002579">
    <property type="entry name" value="Met_Sox_Rdtase_MsrB_dom"/>
</dbReference>
<dbReference type="InterPro" id="IPR011057">
    <property type="entry name" value="Mss4-like_sf"/>
</dbReference>
<dbReference type="GO" id="GO:0006979">
    <property type="term" value="P:response to oxidative stress"/>
    <property type="evidence" value="ECO:0007669"/>
    <property type="project" value="InterPro"/>
</dbReference>
<dbReference type="EC" id="1.8.4.12" evidence="1"/>
<dbReference type="PROSITE" id="PS51790">
    <property type="entry name" value="MSRB"/>
    <property type="match status" value="1"/>
</dbReference>
<dbReference type="InterPro" id="IPR028427">
    <property type="entry name" value="Met_Sox_Rdtase_MsrB"/>
</dbReference>
<evidence type="ECO:0000256" key="2">
    <source>
        <dbReference type="ARBA" id="ARBA00023002"/>
    </source>
</evidence>
<feature type="signal peptide" evidence="4">
    <location>
        <begin position="1"/>
        <end position="29"/>
    </location>
</feature>
<dbReference type="EMBL" id="FNZQ01000001">
    <property type="protein sequence ID" value="SEK67610.1"/>
    <property type="molecule type" value="Genomic_DNA"/>
</dbReference>
<evidence type="ECO:0000256" key="4">
    <source>
        <dbReference type="SAM" id="SignalP"/>
    </source>
</evidence>
<evidence type="ECO:0000256" key="1">
    <source>
        <dbReference type="ARBA" id="ARBA00012499"/>
    </source>
</evidence>
<keyword evidence="7" id="KW-1185">Reference proteome</keyword>
<dbReference type="GO" id="GO:0005737">
    <property type="term" value="C:cytoplasm"/>
    <property type="evidence" value="ECO:0007669"/>
    <property type="project" value="TreeGrafter"/>
</dbReference>
<evidence type="ECO:0000313" key="7">
    <source>
        <dbReference type="Proteomes" id="UP000199283"/>
    </source>
</evidence>
<gene>
    <name evidence="6" type="ORF">SAMN04488526_1215</name>
</gene>
<dbReference type="AlphaFoldDB" id="A0A1H7J0Y6"/>
<name>A0A1H7J0Y6_9RHOB</name>
<evidence type="ECO:0000256" key="3">
    <source>
        <dbReference type="ARBA" id="ARBA00048488"/>
    </source>
</evidence>
<dbReference type="GO" id="GO:0033743">
    <property type="term" value="F:peptide-methionine (R)-S-oxide reductase activity"/>
    <property type="evidence" value="ECO:0007669"/>
    <property type="project" value="UniProtKB-EC"/>
</dbReference>
<sequence>MISRRSLLTTGSALAALAATSTLGGRAMAATFPVTYTDDEWRARLTENQYLVLRQNATERPFSSPLHEEMREGIYTCVGCDQYVYDSKTKYYSDSGWPAFYEEVAEGIERGPDPVYGEILPEVHCANCGSHMGHVFNDGPEPTGERHCINGLGLNFIPA</sequence>